<evidence type="ECO:0000313" key="4">
    <source>
        <dbReference type="Proteomes" id="UP000050969"/>
    </source>
</evidence>
<keyword evidence="1" id="KW-0732">Signal</keyword>
<proteinExistence type="predicted"/>
<dbReference type="PATRIC" id="fig|1293598.4.peg.258"/>
<dbReference type="OrthoDB" id="2329985at2"/>
<organism evidence="3 4">
    <name type="scientific">Lacticaseibacillus saniviri JCM 17471 = DSM 24301</name>
    <dbReference type="NCBI Taxonomy" id="1293598"/>
    <lineage>
        <taxon>Bacteria</taxon>
        <taxon>Bacillati</taxon>
        <taxon>Bacillota</taxon>
        <taxon>Bacilli</taxon>
        <taxon>Lactobacillales</taxon>
        <taxon>Lactobacillaceae</taxon>
        <taxon>Lacticaseibacillus</taxon>
    </lineage>
</organism>
<feature type="chain" id="PRO_5039009693" description="S-layer protein C-terminal domain-containing protein" evidence="1">
    <location>
        <begin position="25"/>
        <end position="189"/>
    </location>
</feature>
<dbReference type="STRING" id="1293598.IV56_GL000239"/>
<dbReference type="AlphaFoldDB" id="A0A0R2MQY7"/>
<feature type="domain" description="S-layer protein C-terminal" evidence="2">
    <location>
        <begin position="147"/>
        <end position="180"/>
    </location>
</feature>
<feature type="signal peptide" evidence="1">
    <location>
        <begin position="1"/>
        <end position="24"/>
    </location>
</feature>
<gene>
    <name evidence="3" type="ORF">IV56_GL000239</name>
</gene>
<evidence type="ECO:0000259" key="2">
    <source>
        <dbReference type="Pfam" id="PF03217"/>
    </source>
</evidence>
<reference evidence="3 4" key="1">
    <citation type="journal article" date="2015" name="Genome Announc.">
        <title>Expanding the biotechnology potential of lactobacilli through comparative genomics of 213 strains and associated genera.</title>
        <authorList>
            <person name="Sun Z."/>
            <person name="Harris H.M."/>
            <person name="McCann A."/>
            <person name="Guo C."/>
            <person name="Argimon S."/>
            <person name="Zhang W."/>
            <person name="Yang X."/>
            <person name="Jeffery I.B."/>
            <person name="Cooney J.C."/>
            <person name="Kagawa T.F."/>
            <person name="Liu W."/>
            <person name="Song Y."/>
            <person name="Salvetti E."/>
            <person name="Wrobel A."/>
            <person name="Rasinkangas P."/>
            <person name="Parkhill J."/>
            <person name="Rea M.C."/>
            <person name="O'Sullivan O."/>
            <person name="Ritari J."/>
            <person name="Douillard F.P."/>
            <person name="Paul Ross R."/>
            <person name="Yang R."/>
            <person name="Briner A.E."/>
            <person name="Felis G.E."/>
            <person name="de Vos W.M."/>
            <person name="Barrangou R."/>
            <person name="Klaenhammer T.R."/>
            <person name="Caufield P.W."/>
            <person name="Cui Y."/>
            <person name="Zhang H."/>
            <person name="O'Toole P.W."/>
        </authorList>
    </citation>
    <scope>NUCLEOTIDE SEQUENCE [LARGE SCALE GENOMIC DNA]</scope>
    <source>
        <strain evidence="3 4">DSM 24301</strain>
    </source>
</reference>
<dbReference type="Proteomes" id="UP000050969">
    <property type="component" value="Unassembled WGS sequence"/>
</dbReference>
<keyword evidence="4" id="KW-1185">Reference proteome</keyword>
<dbReference type="Pfam" id="PF03217">
    <property type="entry name" value="SlpA"/>
    <property type="match status" value="2"/>
</dbReference>
<dbReference type="InterPro" id="IPR024968">
    <property type="entry name" value="SlpA_C_lactobacillus"/>
</dbReference>
<evidence type="ECO:0000256" key="1">
    <source>
        <dbReference type="SAM" id="SignalP"/>
    </source>
</evidence>
<evidence type="ECO:0000313" key="3">
    <source>
        <dbReference type="EMBL" id="KRO15148.1"/>
    </source>
</evidence>
<accession>A0A0R2MQY7</accession>
<name>A0A0R2MQY7_9LACO</name>
<dbReference type="RefSeq" id="WP_054776734.1">
    <property type="nucleotide sequence ID" value="NZ_BBBX01000003.1"/>
</dbReference>
<protein>
    <recommendedName>
        <fullName evidence="2">S-layer protein C-terminal domain-containing protein</fullName>
    </recommendedName>
</protein>
<dbReference type="EMBL" id="JQCE01000075">
    <property type="protein sequence ID" value="KRO15148.1"/>
    <property type="molecule type" value="Genomic_DNA"/>
</dbReference>
<feature type="domain" description="S-layer protein C-terminal" evidence="2">
    <location>
        <begin position="71"/>
        <end position="106"/>
    </location>
</feature>
<sequence>MGMKRTIFTALTAAALLGAGVSFAGTSSTPVNAATSTQQSNDTGKVLINYIPGYAIAVWNSPNSSNQHVTGKFLKHGTQVNYTATDRNSNNGIVWYQIGKNQWIKSAYIAPFGSLAKTNVRSLTVTYVPGYSIAVWNSPLNSRKALAKKLKNGSTWKTYSAAQVGQDLWYNLGGNQWVNVHYITLNDTK</sequence>
<comment type="caution">
    <text evidence="3">The sequence shown here is derived from an EMBL/GenBank/DDBJ whole genome shotgun (WGS) entry which is preliminary data.</text>
</comment>